<dbReference type="SUPFAM" id="SSF51569">
    <property type="entry name" value="Aldolase"/>
    <property type="match status" value="1"/>
</dbReference>
<feature type="binding site" evidence="2">
    <location>
        <position position="178"/>
    </location>
    <ligand>
        <name>Zn(2+)</name>
        <dbReference type="ChEBI" id="CHEBI:29105"/>
        <label>1</label>
        <note>catalytic</note>
    </ligand>
</feature>
<dbReference type="RefSeq" id="WP_073165201.1">
    <property type="nucleotide sequence ID" value="NZ_FQZE01000003.1"/>
</dbReference>
<feature type="binding site" evidence="2">
    <location>
        <position position="134"/>
    </location>
    <ligand>
        <name>Zn(2+)</name>
        <dbReference type="ChEBI" id="CHEBI:29105"/>
        <label>2</label>
    </ligand>
</feature>
<keyword evidence="4" id="KW-1185">Reference proteome</keyword>
<dbReference type="CDD" id="cd00947">
    <property type="entry name" value="TBP_aldolase_IIB"/>
    <property type="match status" value="1"/>
</dbReference>
<dbReference type="PIRSF" id="PIRSF001359">
    <property type="entry name" value="F_bP_aldolase_II"/>
    <property type="match status" value="1"/>
</dbReference>
<dbReference type="Proteomes" id="UP000184050">
    <property type="component" value="Unassembled WGS sequence"/>
</dbReference>
<protein>
    <submittedName>
        <fullName evidence="3">Fructose-bisphosphate aldolase</fullName>
    </submittedName>
</protein>
<evidence type="ECO:0000256" key="1">
    <source>
        <dbReference type="PIRSR" id="PIRSR001359-1"/>
    </source>
</evidence>
<organism evidence="3 4">
    <name type="scientific">Tangfeifania diversioriginum</name>
    <dbReference type="NCBI Taxonomy" id="1168035"/>
    <lineage>
        <taxon>Bacteria</taxon>
        <taxon>Pseudomonadati</taxon>
        <taxon>Bacteroidota</taxon>
        <taxon>Bacteroidia</taxon>
        <taxon>Marinilabiliales</taxon>
        <taxon>Prolixibacteraceae</taxon>
        <taxon>Tangfeifania</taxon>
    </lineage>
</organism>
<keyword evidence="2" id="KW-0862">Zinc</keyword>
<proteinExistence type="predicted"/>
<dbReference type="OrthoDB" id="9803995at2"/>
<feature type="binding site" evidence="2">
    <location>
        <position position="104"/>
    </location>
    <ligand>
        <name>Zn(2+)</name>
        <dbReference type="ChEBI" id="CHEBI:29105"/>
        <label>2</label>
    </ligand>
</feature>
<dbReference type="PANTHER" id="PTHR30304:SF0">
    <property type="entry name" value="D-TAGATOSE-1,6-BISPHOSPHATE ALDOLASE SUBUNIT GATY-RELATED"/>
    <property type="match status" value="1"/>
</dbReference>
<feature type="binding site" evidence="2">
    <location>
        <position position="83"/>
    </location>
    <ligand>
        <name>Zn(2+)</name>
        <dbReference type="ChEBI" id="CHEBI:29105"/>
        <label>1</label>
        <note>catalytic</note>
    </ligand>
</feature>
<dbReference type="EMBL" id="FQZE01000003">
    <property type="protein sequence ID" value="SHI53679.1"/>
    <property type="molecule type" value="Genomic_DNA"/>
</dbReference>
<dbReference type="InterPro" id="IPR013785">
    <property type="entry name" value="Aldolase_TIM"/>
</dbReference>
<dbReference type="AlphaFoldDB" id="A0A1M6BY12"/>
<feature type="binding site" evidence="2">
    <location>
        <position position="207"/>
    </location>
    <ligand>
        <name>Zn(2+)</name>
        <dbReference type="ChEBI" id="CHEBI:29105"/>
        <label>1</label>
        <note>catalytic</note>
    </ligand>
</feature>
<dbReference type="Pfam" id="PF01116">
    <property type="entry name" value="F_bP_aldolase"/>
    <property type="match status" value="1"/>
</dbReference>
<dbReference type="GO" id="GO:0008270">
    <property type="term" value="F:zinc ion binding"/>
    <property type="evidence" value="ECO:0007669"/>
    <property type="project" value="InterPro"/>
</dbReference>
<name>A0A1M6BY12_9BACT</name>
<evidence type="ECO:0000256" key="2">
    <source>
        <dbReference type="PIRSR" id="PIRSR001359-3"/>
    </source>
</evidence>
<dbReference type="InterPro" id="IPR000771">
    <property type="entry name" value="FBA_II"/>
</dbReference>
<accession>A0A1M6BY12</accession>
<dbReference type="InterPro" id="IPR050246">
    <property type="entry name" value="Class_II_FBP_aldolase"/>
</dbReference>
<evidence type="ECO:0000313" key="3">
    <source>
        <dbReference type="EMBL" id="SHI53679.1"/>
    </source>
</evidence>
<sequence>MSLVTSKHLLLNALKGKYAVGAFNANNLEMIQAIIEAATIEKAPVIVQFSQGAINYAGIFAIKSMVGAMAKYNSIPIVLHFDHGRTVEQNIKCLNSGFTSLMFDGSDLSFTENINQSKILTQIAHFYKIPVELELGKVLYQGVDNNEIINTLTNPYQVKEFIYKTKADSLAVAVGSVHSQCSSETQLDIDRLKEISKEIPEVPLVLHGSSGVDENSIRDAIANGICKVNVGTCLIKRFSESVKNYIQLNPDVIDPRKYLNAGKEEMKDEVRKKIRLFGSSKIIK</sequence>
<reference evidence="3 4" key="1">
    <citation type="submission" date="2016-11" db="EMBL/GenBank/DDBJ databases">
        <authorList>
            <person name="Jaros S."/>
            <person name="Januszkiewicz K."/>
            <person name="Wedrychowicz H."/>
        </authorList>
    </citation>
    <scope>NUCLEOTIDE SEQUENCE [LARGE SCALE GENOMIC DNA]</scope>
    <source>
        <strain evidence="3 4">DSM 27063</strain>
    </source>
</reference>
<evidence type="ECO:0000313" key="4">
    <source>
        <dbReference type="Proteomes" id="UP000184050"/>
    </source>
</evidence>
<keyword evidence="2" id="KW-0479">Metal-binding</keyword>
<dbReference type="Gene3D" id="3.20.20.70">
    <property type="entry name" value="Aldolase class I"/>
    <property type="match status" value="1"/>
</dbReference>
<comment type="cofactor">
    <cofactor evidence="2">
        <name>Zn(2+)</name>
        <dbReference type="ChEBI" id="CHEBI:29105"/>
    </cofactor>
    <text evidence="2">Binds 2 Zn(2+) ions per subunit. One is catalytic and the other provides a structural contribution.</text>
</comment>
<dbReference type="PANTHER" id="PTHR30304">
    <property type="entry name" value="D-TAGATOSE-1,6-BISPHOSPHATE ALDOLASE"/>
    <property type="match status" value="1"/>
</dbReference>
<gene>
    <name evidence="3" type="ORF">SAMN05444280_10372</name>
</gene>
<dbReference type="STRING" id="1168035.SAMN05444280_10372"/>
<dbReference type="GO" id="GO:0005975">
    <property type="term" value="P:carbohydrate metabolic process"/>
    <property type="evidence" value="ECO:0007669"/>
    <property type="project" value="InterPro"/>
</dbReference>
<dbReference type="NCBIfam" id="TIGR00167">
    <property type="entry name" value="cbbA"/>
    <property type="match status" value="1"/>
</dbReference>
<feature type="active site" description="Proton donor" evidence="1">
    <location>
        <position position="82"/>
    </location>
</feature>
<dbReference type="PROSITE" id="PS00602">
    <property type="entry name" value="ALDOLASE_CLASS_II_1"/>
    <property type="match status" value="1"/>
</dbReference>
<dbReference type="GO" id="GO:0016832">
    <property type="term" value="F:aldehyde-lyase activity"/>
    <property type="evidence" value="ECO:0007669"/>
    <property type="project" value="InterPro"/>
</dbReference>